<gene>
    <name evidence="8" type="primary">ggaB</name>
    <name evidence="8" type="ORF">ADIAG_04022</name>
</gene>
<keyword evidence="6" id="KW-0472">Membrane</keyword>
<dbReference type="CDD" id="cd00761">
    <property type="entry name" value="Glyco_tranf_GTA_type"/>
    <property type="match status" value="1"/>
</dbReference>
<dbReference type="Pfam" id="PF04464">
    <property type="entry name" value="Glyphos_transf"/>
    <property type="match status" value="1"/>
</dbReference>
<dbReference type="eggNOG" id="COG1887">
    <property type="taxonomic scope" value="Bacteria"/>
</dbReference>
<keyword evidence="9" id="KW-1185">Reference proteome</keyword>
<comment type="caution">
    <text evidence="8">The sequence shown here is derived from an EMBL/GenBank/DDBJ whole genome shotgun (WGS) entry which is preliminary data.</text>
</comment>
<dbReference type="SUPFAM" id="SSF53448">
    <property type="entry name" value="Nucleotide-diphospho-sugar transferases"/>
    <property type="match status" value="1"/>
</dbReference>
<dbReference type="RefSeq" id="WP_007273170.1">
    <property type="nucleotide sequence ID" value="NZ_AOCK01000015.1"/>
</dbReference>
<dbReference type="PANTHER" id="PTHR43685:SF2">
    <property type="entry name" value="GLYCOSYLTRANSFERASE 2-LIKE DOMAIN-CONTAINING PROTEIN"/>
    <property type="match status" value="1"/>
</dbReference>
<dbReference type="STRING" id="1276920.ADIAG_04022"/>
<dbReference type="Gene3D" id="3.90.550.10">
    <property type="entry name" value="Spore Coat Polysaccharide Biosynthesis Protein SpsA, Chain A"/>
    <property type="match status" value="1"/>
</dbReference>
<dbReference type="InterPro" id="IPR043148">
    <property type="entry name" value="TagF_C"/>
</dbReference>
<dbReference type="PATRIC" id="fig|1276920.7.peg.4013"/>
<dbReference type="InterPro" id="IPR007554">
    <property type="entry name" value="Glycerophosphate_synth"/>
</dbReference>
<keyword evidence="5" id="KW-0777">Teichoic acid biosynthesis</keyword>
<evidence type="ECO:0000313" key="9">
    <source>
        <dbReference type="Proteomes" id="UP000012015"/>
    </source>
</evidence>
<dbReference type="GO" id="GO:0005886">
    <property type="term" value="C:plasma membrane"/>
    <property type="evidence" value="ECO:0007669"/>
    <property type="project" value="UniProtKB-SubCell"/>
</dbReference>
<protein>
    <submittedName>
        <fullName evidence="8">Poly(Glucosyl N-acetylgalactosamine 1-phosphate) glucosyltransferase</fullName>
    </submittedName>
</protein>
<dbReference type="PANTHER" id="PTHR43685">
    <property type="entry name" value="GLYCOSYLTRANSFERASE"/>
    <property type="match status" value="1"/>
</dbReference>
<evidence type="ECO:0000259" key="7">
    <source>
        <dbReference type="Pfam" id="PF00535"/>
    </source>
</evidence>
<dbReference type="InterPro" id="IPR043149">
    <property type="entry name" value="TagF_N"/>
</dbReference>
<evidence type="ECO:0000256" key="1">
    <source>
        <dbReference type="ARBA" id="ARBA00004202"/>
    </source>
</evidence>
<sequence>MKHAVQEKLLSFVVSVYDVDEYLPAFLQSLLDQSAGLDNLELIFVIDGSPDGSADIINEWKVRHLPSAIVHEQANAGPSAARNSGLEYVTTEWVSFPDPDDVLRSDYLATVLSFLETKPAKSVDLLVTNLLSLNDSTGEVTNGHPLRVRFNKKLQIVDLNRHPNYIHLSAATGFYRTGVVSGTELRFDERVKPNFEDAHFTARYLFKSLNPRIAFLRDAEYLYRKREDGSSLVQTSWQKPEKYVDLPKFGYLDLLQKANDDLGYIPEWTQNLVLYDIFWFMREDDRMHSATANIAPGLADAFHRTLSDIVEHIDEHVIADFRVIKTNWYHRQQLIHKFKRKPVQFTHVSVNALEKDKQMIRLRYYFSGKLPREEYRARGYIIEPVHAKVQTYRLFGHEMMCERIVWLPATGTISLALNGHRIPLSPGDFPDTPYLLAPSRMWKSLAGTSVPPMGPAPIEEAANNQSVSFSARVKAGLKDGQRLVNEQISRAETRSVASTARKLVLGLVASQQREPNGTVSLRGFGPRRTRSYMGALPAEFEDYSAFDVRVIKEIARSKEVRQLFARAWVLMDRDSEAHDNAEHLYLYLNTNRQDINSWFVLSRDSKDWGRLQASGARLIEHGSPEHLILLMNCEHLVSSQVDHYVVHPYAPRMFGRFSWKFTFLQHGVSKDDVSRWLNRKPIDLLITASKLEYEEFIENGGPYRFSSKDTVLTGMPRFDRLQELAKGQGPGKSRQLLLMPTWRRWLLGETISGGNLRETKKEFWDSAYAKAWIGLLESEELRDFASIHNLDVAFMPHPNMRPYLSDFPCPSHVSIHSYEDTDVQALLANGAALITDYSSVAFDGAYIDIPVIYYQFDKSDFFSGNHVFRAGEWSYDTNGLGPVVEEEDKVLEALRDIACNDFLPDAVYAERISETFPLRDSNSCERVVNAIEELSRPLTYAEAYQRVVAPAPTAQDEGAVTAVK</sequence>
<evidence type="ECO:0000256" key="4">
    <source>
        <dbReference type="ARBA" id="ARBA00022679"/>
    </source>
</evidence>
<dbReference type="eggNOG" id="COG1216">
    <property type="taxonomic scope" value="Bacteria"/>
</dbReference>
<name>M7MNU3_9MICC</name>
<comment type="similarity">
    <text evidence="2">Belongs to the CDP-glycerol glycerophosphotransferase family.</text>
</comment>
<dbReference type="GO" id="GO:0019350">
    <property type="term" value="P:teichoic acid biosynthetic process"/>
    <property type="evidence" value="ECO:0007669"/>
    <property type="project" value="UniProtKB-KW"/>
</dbReference>
<keyword evidence="4 8" id="KW-0808">Transferase</keyword>
<evidence type="ECO:0000256" key="6">
    <source>
        <dbReference type="ARBA" id="ARBA00023136"/>
    </source>
</evidence>
<keyword evidence="3" id="KW-1003">Cell membrane</keyword>
<evidence type="ECO:0000313" key="8">
    <source>
        <dbReference type="EMBL" id="EMQ96696.1"/>
    </source>
</evidence>
<dbReference type="Gene3D" id="3.40.50.11820">
    <property type="match status" value="1"/>
</dbReference>
<evidence type="ECO:0000256" key="5">
    <source>
        <dbReference type="ARBA" id="ARBA00022944"/>
    </source>
</evidence>
<evidence type="ECO:0000256" key="2">
    <source>
        <dbReference type="ARBA" id="ARBA00010488"/>
    </source>
</evidence>
<dbReference type="InterPro" id="IPR050834">
    <property type="entry name" value="Glycosyltransf_2"/>
</dbReference>
<evidence type="ECO:0000256" key="3">
    <source>
        <dbReference type="ARBA" id="ARBA00022475"/>
    </source>
</evidence>
<organism evidence="8 9">
    <name type="scientific">Paeniglutamicibacter gangotriensis Lz1y</name>
    <dbReference type="NCBI Taxonomy" id="1276920"/>
    <lineage>
        <taxon>Bacteria</taxon>
        <taxon>Bacillati</taxon>
        <taxon>Actinomycetota</taxon>
        <taxon>Actinomycetes</taxon>
        <taxon>Micrococcales</taxon>
        <taxon>Micrococcaceae</taxon>
        <taxon>Paeniglutamicibacter</taxon>
    </lineage>
</organism>
<dbReference type="SUPFAM" id="SSF53756">
    <property type="entry name" value="UDP-Glycosyltransferase/glycogen phosphorylase"/>
    <property type="match status" value="1"/>
</dbReference>
<proteinExistence type="inferred from homology"/>
<comment type="subcellular location">
    <subcellularLocation>
        <location evidence="1">Cell membrane</location>
        <topology evidence="1">Peripheral membrane protein</topology>
    </subcellularLocation>
</comment>
<dbReference type="Pfam" id="PF00535">
    <property type="entry name" value="Glycos_transf_2"/>
    <property type="match status" value="1"/>
</dbReference>
<dbReference type="Gene3D" id="3.40.50.12580">
    <property type="match status" value="1"/>
</dbReference>
<dbReference type="GO" id="GO:0047355">
    <property type="term" value="F:CDP-glycerol glycerophosphotransferase activity"/>
    <property type="evidence" value="ECO:0007669"/>
    <property type="project" value="InterPro"/>
</dbReference>
<reference evidence="8 9" key="1">
    <citation type="journal article" date="2013" name="Genome Announc.">
        <title>Draft Genome Sequence of Arthrobacter gangotriensis Strain Lz1yT, Isolated from a Penguin Rookery Soil Sample Collected in Antarctica, near the Indian Station Dakshin Gangotri.</title>
        <authorList>
            <person name="Shivaji S."/>
            <person name="Ara S."/>
            <person name="Bandi S."/>
            <person name="Singh A."/>
            <person name="Kumar Pinnaka A."/>
        </authorList>
    </citation>
    <scope>NUCLEOTIDE SEQUENCE [LARGE SCALE GENOMIC DNA]</scope>
    <source>
        <strain evidence="8 9">Lz1y</strain>
    </source>
</reference>
<feature type="domain" description="Glycosyltransferase 2-like" evidence="7">
    <location>
        <begin position="11"/>
        <end position="124"/>
    </location>
</feature>
<dbReference type="InterPro" id="IPR029044">
    <property type="entry name" value="Nucleotide-diphossugar_trans"/>
</dbReference>
<dbReference type="EMBL" id="AOCK01000015">
    <property type="protein sequence ID" value="EMQ96696.1"/>
    <property type="molecule type" value="Genomic_DNA"/>
</dbReference>
<dbReference type="AlphaFoldDB" id="M7MNU3"/>
<dbReference type="InterPro" id="IPR001173">
    <property type="entry name" value="Glyco_trans_2-like"/>
</dbReference>
<accession>M7MNU3</accession>
<dbReference type="Proteomes" id="UP000012015">
    <property type="component" value="Unassembled WGS sequence"/>
</dbReference>